<name>J9F7C0_9ZZZZ</name>
<organism evidence="1">
    <name type="scientific">gut metagenome</name>
    <dbReference type="NCBI Taxonomy" id="749906"/>
    <lineage>
        <taxon>unclassified sequences</taxon>
        <taxon>metagenomes</taxon>
        <taxon>organismal metagenomes</taxon>
    </lineage>
</organism>
<feature type="non-terminal residue" evidence="1">
    <location>
        <position position="31"/>
    </location>
</feature>
<evidence type="ECO:0000313" key="1">
    <source>
        <dbReference type="EMBL" id="EJW90796.1"/>
    </source>
</evidence>
<comment type="caution">
    <text evidence="1">The sequence shown here is derived from an EMBL/GenBank/DDBJ whole genome shotgun (WGS) entry which is preliminary data.</text>
</comment>
<dbReference type="AlphaFoldDB" id="J9F7C0"/>
<sequence length="31" mass="3799">MQEEAEADEDPGIKLEESKLYYYVTNRIDYW</sequence>
<protein>
    <submittedName>
        <fullName evidence="1">Uncharacterized protein</fullName>
    </submittedName>
</protein>
<reference evidence="1" key="1">
    <citation type="journal article" date="2012" name="PLoS ONE">
        <title>Gene sets for utilization of primary and secondary nutrition supplies in the distal gut of endangered iberian lynx.</title>
        <authorList>
            <person name="Alcaide M."/>
            <person name="Messina E."/>
            <person name="Richter M."/>
            <person name="Bargiela R."/>
            <person name="Peplies J."/>
            <person name="Huws S.A."/>
            <person name="Newbold C.J."/>
            <person name="Golyshin P.N."/>
            <person name="Simon M.A."/>
            <person name="Lopez G."/>
            <person name="Yakimov M.M."/>
            <person name="Ferrer M."/>
        </authorList>
    </citation>
    <scope>NUCLEOTIDE SEQUENCE</scope>
</reference>
<gene>
    <name evidence="1" type="ORF">EVA_21098</name>
</gene>
<dbReference type="EMBL" id="AMCI01008604">
    <property type="protein sequence ID" value="EJW90796.1"/>
    <property type="molecule type" value="Genomic_DNA"/>
</dbReference>
<proteinExistence type="predicted"/>
<accession>J9F7C0</accession>